<dbReference type="OrthoDB" id="27717at2157"/>
<reference evidence="1" key="1">
    <citation type="submission" date="2007-02" db="EMBL/GenBank/DDBJ databases">
        <title>Complete sequence of Pyrobaculum calidifontis JCM 11548.</title>
        <authorList>
            <consortium name="US DOE Joint Genome Institute"/>
            <person name="Copeland A."/>
            <person name="Lucas S."/>
            <person name="Lapidus A."/>
            <person name="Barry K."/>
            <person name="Glavina del Rio T."/>
            <person name="Dalin E."/>
            <person name="Tice H."/>
            <person name="Pitluck S."/>
            <person name="Chain P."/>
            <person name="Malfatti S."/>
            <person name="Shin M."/>
            <person name="Vergez L."/>
            <person name="Schmutz J."/>
            <person name="Larimer F."/>
            <person name="Land M."/>
            <person name="Hauser L."/>
            <person name="Kyrpides N."/>
            <person name="Mikhailova N."/>
            <person name="Cozen A.E."/>
            <person name="Fitz-Gibbon S.T."/>
            <person name="House C.H."/>
            <person name="Saltikov C."/>
            <person name="Lowe T.M."/>
            <person name="Richardson P."/>
        </authorList>
    </citation>
    <scope>NUCLEOTIDE SEQUENCE [LARGE SCALE GENOMIC DNA]</scope>
    <source>
        <strain evidence="1">JCM 11548</strain>
    </source>
</reference>
<dbReference type="AlphaFoldDB" id="A3MSI3"/>
<name>A3MSI3_PYRCJ</name>
<dbReference type="EMBL" id="CP000561">
    <property type="protein sequence ID" value="ABO07600.1"/>
    <property type="molecule type" value="Genomic_DNA"/>
</dbReference>
<dbReference type="RefSeq" id="WP_011848857.1">
    <property type="nucleotide sequence ID" value="NC_009073.1"/>
</dbReference>
<sequence>MLNFIETFHREVAKRLDAVDSAGEAAGLMEWANGRVGKCDVYFLWFPATKRLVYAVKCPAGLREGEVEAKSHVEAVAHVEKIIASLRK</sequence>
<dbReference type="HOGENOM" id="CLU_2461888_0_0_2"/>
<gene>
    <name evidence="1" type="ordered locus">Pcal_0163</name>
</gene>
<protein>
    <submittedName>
        <fullName evidence="1">Uncharacterized protein</fullName>
    </submittedName>
</protein>
<dbReference type="KEGG" id="pcl:Pcal_0163"/>
<dbReference type="STRING" id="410359.Pcal_0163"/>
<proteinExistence type="predicted"/>
<dbReference type="GeneID" id="4910168"/>
<organism evidence="1 2">
    <name type="scientific">Pyrobaculum calidifontis (strain DSM 21063 / JCM 11548 / VA1)</name>
    <dbReference type="NCBI Taxonomy" id="410359"/>
    <lineage>
        <taxon>Archaea</taxon>
        <taxon>Thermoproteota</taxon>
        <taxon>Thermoprotei</taxon>
        <taxon>Thermoproteales</taxon>
        <taxon>Thermoproteaceae</taxon>
        <taxon>Pyrobaculum</taxon>
    </lineage>
</organism>
<dbReference type="Proteomes" id="UP000001431">
    <property type="component" value="Chromosome"/>
</dbReference>
<accession>A3MSI3</accession>
<evidence type="ECO:0000313" key="1">
    <source>
        <dbReference type="EMBL" id="ABO07600.1"/>
    </source>
</evidence>
<keyword evidence="2" id="KW-1185">Reference proteome</keyword>
<dbReference type="eggNOG" id="arCOG05686">
    <property type="taxonomic scope" value="Archaea"/>
</dbReference>
<evidence type="ECO:0000313" key="2">
    <source>
        <dbReference type="Proteomes" id="UP000001431"/>
    </source>
</evidence>